<dbReference type="Proteomes" id="UP000473531">
    <property type="component" value="Unassembled WGS sequence"/>
</dbReference>
<dbReference type="RefSeq" id="WP_160599430.1">
    <property type="nucleotide sequence ID" value="NZ_WTYU01000001.1"/>
</dbReference>
<feature type="transmembrane region" description="Helical" evidence="5">
    <location>
        <begin position="171"/>
        <end position="188"/>
    </location>
</feature>
<dbReference type="AlphaFoldDB" id="A0A6L7GB68"/>
<feature type="transmembrane region" description="Helical" evidence="5">
    <location>
        <begin position="224"/>
        <end position="244"/>
    </location>
</feature>
<feature type="transmembrane region" description="Helical" evidence="5">
    <location>
        <begin position="98"/>
        <end position="118"/>
    </location>
</feature>
<evidence type="ECO:0000256" key="2">
    <source>
        <dbReference type="ARBA" id="ARBA00022692"/>
    </source>
</evidence>
<evidence type="ECO:0000256" key="3">
    <source>
        <dbReference type="ARBA" id="ARBA00022989"/>
    </source>
</evidence>
<keyword evidence="4 5" id="KW-0472">Membrane</keyword>
<evidence type="ECO:0000313" key="7">
    <source>
        <dbReference type="EMBL" id="MXP13322.1"/>
    </source>
</evidence>
<feature type="transmembrane region" description="Helical" evidence="5">
    <location>
        <begin position="46"/>
        <end position="67"/>
    </location>
</feature>
<feature type="domain" description="O-antigen ligase-related" evidence="6">
    <location>
        <begin position="206"/>
        <end position="358"/>
    </location>
</feature>
<organism evidence="7 8">
    <name type="scientific">Allopontixanthobacter confluentis</name>
    <dbReference type="NCBI Taxonomy" id="1849021"/>
    <lineage>
        <taxon>Bacteria</taxon>
        <taxon>Pseudomonadati</taxon>
        <taxon>Pseudomonadota</taxon>
        <taxon>Alphaproteobacteria</taxon>
        <taxon>Sphingomonadales</taxon>
        <taxon>Erythrobacteraceae</taxon>
        <taxon>Allopontixanthobacter</taxon>
    </lineage>
</organism>
<comment type="subcellular location">
    <subcellularLocation>
        <location evidence="1">Membrane</location>
        <topology evidence="1">Multi-pass membrane protein</topology>
    </subcellularLocation>
</comment>
<feature type="transmembrane region" description="Helical" evidence="5">
    <location>
        <begin position="125"/>
        <end position="146"/>
    </location>
</feature>
<dbReference type="InterPro" id="IPR007016">
    <property type="entry name" value="O-antigen_ligase-rel_domated"/>
</dbReference>
<dbReference type="InterPro" id="IPR051533">
    <property type="entry name" value="WaaL-like"/>
</dbReference>
<evidence type="ECO:0000256" key="4">
    <source>
        <dbReference type="ARBA" id="ARBA00023136"/>
    </source>
</evidence>
<dbReference type="GO" id="GO:0016020">
    <property type="term" value="C:membrane"/>
    <property type="evidence" value="ECO:0007669"/>
    <property type="project" value="UniProtKB-SubCell"/>
</dbReference>
<keyword evidence="8" id="KW-1185">Reference proteome</keyword>
<feature type="transmembrane region" description="Helical" evidence="5">
    <location>
        <begin position="350"/>
        <end position="367"/>
    </location>
</feature>
<evidence type="ECO:0000259" key="6">
    <source>
        <dbReference type="Pfam" id="PF04932"/>
    </source>
</evidence>
<dbReference type="PANTHER" id="PTHR37422">
    <property type="entry name" value="TEICHURONIC ACID BIOSYNTHESIS PROTEIN TUAE"/>
    <property type="match status" value="1"/>
</dbReference>
<evidence type="ECO:0000313" key="8">
    <source>
        <dbReference type="Proteomes" id="UP000473531"/>
    </source>
</evidence>
<keyword evidence="3 5" id="KW-1133">Transmembrane helix</keyword>
<name>A0A6L7GB68_9SPHN</name>
<keyword evidence="2 5" id="KW-0812">Transmembrane</keyword>
<feature type="transmembrane region" description="Helical" evidence="5">
    <location>
        <begin position="387"/>
        <end position="404"/>
    </location>
</feature>
<evidence type="ECO:0000256" key="1">
    <source>
        <dbReference type="ARBA" id="ARBA00004141"/>
    </source>
</evidence>
<gene>
    <name evidence="7" type="ORF">GRI44_00925</name>
</gene>
<accession>A0A6L7GB68</accession>
<proteinExistence type="predicted"/>
<comment type="caution">
    <text evidence="7">The sequence shown here is derived from an EMBL/GenBank/DDBJ whole genome shotgun (WGS) entry which is preliminary data.</text>
</comment>
<protein>
    <recommendedName>
        <fullName evidence="6">O-antigen ligase-related domain-containing protein</fullName>
    </recommendedName>
</protein>
<dbReference type="Pfam" id="PF04932">
    <property type="entry name" value="Wzy_C"/>
    <property type="match status" value="1"/>
</dbReference>
<dbReference type="OrthoDB" id="7628239at2"/>
<dbReference type="EMBL" id="WTYU01000001">
    <property type="protein sequence ID" value="MXP13322.1"/>
    <property type="molecule type" value="Genomic_DNA"/>
</dbReference>
<sequence>MTFLMGGGSRGDIASLPFLRFLSACAIGVAILLLSKSDLSQVKIPLFLLLSLVLLGLFQLVPIPPALWTGLPGREPIAQIDALIGLDAWRPVSLSPVLTMNAVASLTAPLAALLWFAIARKTDRVLLVFVAIGGVSALLGIIQLFADPQSGVFLYRITNSGSAVGLFANRNHQGVFLACCVMISLYLVQRTPASDRNPNSLYFGGAALLMALGVIVTASRAGLITLILAISFAILALLIKRFKAHSPSTRRQRPRLFSMALMAAVFLLGVVFVVAERVPALSRLIETDELRELRVKMAPILIDLTADFQPLGSGLGTFEYAYRMREPTELLAPSYVNEAHNDWMQFPIEGGAFAFVIIGLGIAFVIYRSLQLAKDKSQPGNPIDQSWLGLGILIILAAASVVDYPLHVPSVMAVSVIGLAIFARPTLRSELVEPSD</sequence>
<dbReference type="PANTHER" id="PTHR37422:SF13">
    <property type="entry name" value="LIPOPOLYSACCHARIDE BIOSYNTHESIS PROTEIN PA4999-RELATED"/>
    <property type="match status" value="1"/>
</dbReference>
<feature type="transmembrane region" description="Helical" evidence="5">
    <location>
        <begin position="256"/>
        <end position="275"/>
    </location>
</feature>
<reference evidence="7 8" key="1">
    <citation type="submission" date="2019-12" db="EMBL/GenBank/DDBJ databases">
        <title>Genomic-based taxomic classification of the family Erythrobacteraceae.</title>
        <authorList>
            <person name="Xu L."/>
        </authorList>
    </citation>
    <scope>NUCLEOTIDE SEQUENCE [LARGE SCALE GENOMIC DNA]</scope>
    <source>
        <strain evidence="7 8">KCTC 52259</strain>
    </source>
</reference>
<evidence type="ECO:0000256" key="5">
    <source>
        <dbReference type="SAM" id="Phobius"/>
    </source>
</evidence>
<feature type="transmembrane region" description="Helical" evidence="5">
    <location>
        <begin position="13"/>
        <end position="34"/>
    </location>
</feature>
<feature type="transmembrane region" description="Helical" evidence="5">
    <location>
        <begin position="200"/>
        <end position="218"/>
    </location>
</feature>